<protein>
    <recommendedName>
        <fullName evidence="3">SCP2 domain-containing protein</fullName>
    </recommendedName>
</protein>
<dbReference type="EMBL" id="BMGG01000002">
    <property type="protein sequence ID" value="GGC55392.1"/>
    <property type="molecule type" value="Genomic_DNA"/>
</dbReference>
<sequence length="122" mass="13811">MIDRLVETVNGKASLVHRGRYLTTRFLVELGPEAYLVDVVQGRIAAVTSGPFVMPSWSFALRAPKEAWEQFFQPVPPPGYQDLFGLLKQRLLRIEGDLQPLMANLRYIKEAFASLRPLEAKP</sequence>
<evidence type="ECO:0008006" key="3">
    <source>
        <dbReference type="Google" id="ProtNLM"/>
    </source>
</evidence>
<proteinExistence type="predicted"/>
<evidence type="ECO:0000313" key="1">
    <source>
        <dbReference type="EMBL" id="GGC55392.1"/>
    </source>
</evidence>
<reference evidence="1" key="2">
    <citation type="submission" date="2020-09" db="EMBL/GenBank/DDBJ databases">
        <authorList>
            <person name="Sun Q."/>
            <person name="Zhou Y."/>
        </authorList>
    </citation>
    <scope>NUCLEOTIDE SEQUENCE</scope>
    <source>
        <strain evidence="1">CGMCC 1.12919</strain>
    </source>
</reference>
<organism evidence="1 2">
    <name type="scientific">Chelatococcus reniformis</name>
    <dbReference type="NCBI Taxonomy" id="1494448"/>
    <lineage>
        <taxon>Bacteria</taxon>
        <taxon>Pseudomonadati</taxon>
        <taxon>Pseudomonadota</taxon>
        <taxon>Alphaproteobacteria</taxon>
        <taxon>Hyphomicrobiales</taxon>
        <taxon>Chelatococcaceae</taxon>
        <taxon>Chelatococcus</taxon>
    </lineage>
</organism>
<dbReference type="AlphaFoldDB" id="A0A916U372"/>
<reference evidence="1" key="1">
    <citation type="journal article" date="2014" name="Int. J. Syst. Evol. Microbiol.">
        <title>Complete genome sequence of Corynebacterium casei LMG S-19264T (=DSM 44701T), isolated from a smear-ripened cheese.</title>
        <authorList>
            <consortium name="US DOE Joint Genome Institute (JGI-PGF)"/>
            <person name="Walter F."/>
            <person name="Albersmeier A."/>
            <person name="Kalinowski J."/>
            <person name="Ruckert C."/>
        </authorList>
    </citation>
    <scope>NUCLEOTIDE SEQUENCE</scope>
    <source>
        <strain evidence="1">CGMCC 1.12919</strain>
    </source>
</reference>
<gene>
    <name evidence="1" type="ORF">GCM10010994_12830</name>
</gene>
<dbReference type="RefSeq" id="WP_188608308.1">
    <property type="nucleotide sequence ID" value="NZ_BMGG01000002.1"/>
</dbReference>
<name>A0A916U372_9HYPH</name>
<dbReference type="Proteomes" id="UP000637002">
    <property type="component" value="Unassembled WGS sequence"/>
</dbReference>
<keyword evidence="2" id="KW-1185">Reference proteome</keyword>
<evidence type="ECO:0000313" key="2">
    <source>
        <dbReference type="Proteomes" id="UP000637002"/>
    </source>
</evidence>
<comment type="caution">
    <text evidence="1">The sequence shown here is derived from an EMBL/GenBank/DDBJ whole genome shotgun (WGS) entry which is preliminary data.</text>
</comment>
<accession>A0A916U372</accession>